<dbReference type="InterPro" id="IPR011527">
    <property type="entry name" value="ABC1_TM_dom"/>
</dbReference>
<evidence type="ECO:0000256" key="3">
    <source>
        <dbReference type="ARBA" id="ARBA00022989"/>
    </source>
</evidence>
<dbReference type="Gene3D" id="3.40.50.300">
    <property type="entry name" value="P-loop containing nucleotide triphosphate hydrolases"/>
    <property type="match status" value="1"/>
</dbReference>
<dbReference type="SUPFAM" id="SSF52540">
    <property type="entry name" value="P-loop containing nucleoside triphosphate hydrolases"/>
    <property type="match status" value="1"/>
</dbReference>
<evidence type="ECO:0000256" key="1">
    <source>
        <dbReference type="ARBA" id="ARBA00022448"/>
    </source>
</evidence>
<dbReference type="GO" id="GO:0015910">
    <property type="term" value="P:long-chain fatty acid import into peroxisome"/>
    <property type="evidence" value="ECO:0007669"/>
    <property type="project" value="TreeGrafter"/>
</dbReference>
<dbReference type="Proteomes" id="UP000308652">
    <property type="component" value="Unassembled WGS sequence"/>
</dbReference>
<keyword evidence="7" id="KW-1185">Reference proteome</keyword>
<keyword evidence="2 6" id="KW-0812">Transmembrane</keyword>
<dbReference type="EMBL" id="ML213604">
    <property type="protein sequence ID" value="TFK38076.1"/>
    <property type="molecule type" value="Genomic_DNA"/>
</dbReference>
<feature type="domain" description="ABC transmembrane type-1" evidence="5">
    <location>
        <begin position="55"/>
        <end position="176"/>
    </location>
</feature>
<accession>A0A5C3M180</accession>
<evidence type="ECO:0000256" key="2">
    <source>
        <dbReference type="ARBA" id="ARBA00022692"/>
    </source>
</evidence>
<evidence type="ECO:0000313" key="7">
    <source>
        <dbReference type="Proteomes" id="UP000308652"/>
    </source>
</evidence>
<keyword evidence="3" id="KW-1133">Transmembrane helix</keyword>
<dbReference type="GO" id="GO:0007031">
    <property type="term" value="P:peroxisome organization"/>
    <property type="evidence" value="ECO:0007669"/>
    <property type="project" value="TreeGrafter"/>
</dbReference>
<dbReference type="PANTHER" id="PTHR11384">
    <property type="entry name" value="ATP-BINDING CASSETTE, SUB-FAMILY D MEMBER"/>
    <property type="match status" value="1"/>
</dbReference>
<organism evidence="6 7">
    <name type="scientific">Crucibulum laeve</name>
    <dbReference type="NCBI Taxonomy" id="68775"/>
    <lineage>
        <taxon>Eukaryota</taxon>
        <taxon>Fungi</taxon>
        <taxon>Dikarya</taxon>
        <taxon>Basidiomycota</taxon>
        <taxon>Agaricomycotina</taxon>
        <taxon>Agaricomycetes</taxon>
        <taxon>Agaricomycetidae</taxon>
        <taxon>Agaricales</taxon>
        <taxon>Agaricineae</taxon>
        <taxon>Nidulariaceae</taxon>
        <taxon>Crucibulum</taxon>
    </lineage>
</organism>
<dbReference type="Pfam" id="PF06472">
    <property type="entry name" value="ABC_membrane_2"/>
    <property type="match status" value="1"/>
</dbReference>
<keyword evidence="1" id="KW-0813">Transport</keyword>
<gene>
    <name evidence="6" type="ORF">BDQ12DRAFT_666302</name>
</gene>
<protein>
    <submittedName>
        <fullName evidence="6">ABC transporter transmembrane region 2-domain-containing protein</fullName>
    </submittedName>
</protein>
<dbReference type="GO" id="GO:0005524">
    <property type="term" value="F:ATP binding"/>
    <property type="evidence" value="ECO:0007669"/>
    <property type="project" value="InterPro"/>
</dbReference>
<dbReference type="AlphaFoldDB" id="A0A5C3M180"/>
<dbReference type="PANTHER" id="PTHR11384:SF67">
    <property type="entry name" value="ATP-BINDING CASSETTE SUB-FAMILY D MEMBER 1"/>
    <property type="match status" value="1"/>
</dbReference>
<sequence>MICISLRSLTCSITALDWRASTSTLSPTSKRGQRVWLGCTGTSSSHPSTYIYSHPQLFHPFGVRGTLLLFGNYYATVALLRAVTPAFDRLASLEVRPEGEYRAGMGRAGRESEDIARVFCDGGAHEMDILTRRYIRLIKHVDSIYKIRIAYEWTEEYLIKYLWSAAGYALIAVPILYTRTKRSLYIQTSSELVNNIQCANQADYAAGRPMYAYNGLLELADLTTRLYTLLSTLHNLLPLPSGEPNPDGSIELARVDVVIPASVNLHHHAFAEGAGDEDCYPALVKDLSLVIKEKEHLVITGPNGMGMTAVARVLAGLWASQGALA</sequence>
<evidence type="ECO:0000256" key="4">
    <source>
        <dbReference type="ARBA" id="ARBA00023136"/>
    </source>
</evidence>
<dbReference type="GO" id="GO:0005324">
    <property type="term" value="F:long-chain fatty acid transmembrane transporter activity"/>
    <property type="evidence" value="ECO:0007669"/>
    <property type="project" value="TreeGrafter"/>
</dbReference>
<proteinExistence type="predicted"/>
<dbReference type="GO" id="GO:0140359">
    <property type="term" value="F:ABC-type transporter activity"/>
    <property type="evidence" value="ECO:0007669"/>
    <property type="project" value="InterPro"/>
</dbReference>
<dbReference type="GO" id="GO:0005778">
    <property type="term" value="C:peroxisomal membrane"/>
    <property type="evidence" value="ECO:0007669"/>
    <property type="project" value="TreeGrafter"/>
</dbReference>
<evidence type="ECO:0000313" key="6">
    <source>
        <dbReference type="EMBL" id="TFK38076.1"/>
    </source>
</evidence>
<reference evidence="6 7" key="1">
    <citation type="journal article" date="2019" name="Nat. Ecol. Evol.">
        <title>Megaphylogeny resolves global patterns of mushroom evolution.</title>
        <authorList>
            <person name="Varga T."/>
            <person name="Krizsan K."/>
            <person name="Foldi C."/>
            <person name="Dima B."/>
            <person name="Sanchez-Garcia M."/>
            <person name="Sanchez-Ramirez S."/>
            <person name="Szollosi G.J."/>
            <person name="Szarkandi J.G."/>
            <person name="Papp V."/>
            <person name="Albert L."/>
            <person name="Andreopoulos W."/>
            <person name="Angelini C."/>
            <person name="Antonin V."/>
            <person name="Barry K.W."/>
            <person name="Bougher N.L."/>
            <person name="Buchanan P."/>
            <person name="Buyck B."/>
            <person name="Bense V."/>
            <person name="Catcheside P."/>
            <person name="Chovatia M."/>
            <person name="Cooper J."/>
            <person name="Damon W."/>
            <person name="Desjardin D."/>
            <person name="Finy P."/>
            <person name="Geml J."/>
            <person name="Haridas S."/>
            <person name="Hughes K."/>
            <person name="Justo A."/>
            <person name="Karasinski D."/>
            <person name="Kautmanova I."/>
            <person name="Kiss B."/>
            <person name="Kocsube S."/>
            <person name="Kotiranta H."/>
            <person name="LaButti K.M."/>
            <person name="Lechner B.E."/>
            <person name="Liimatainen K."/>
            <person name="Lipzen A."/>
            <person name="Lukacs Z."/>
            <person name="Mihaltcheva S."/>
            <person name="Morgado L.N."/>
            <person name="Niskanen T."/>
            <person name="Noordeloos M.E."/>
            <person name="Ohm R.A."/>
            <person name="Ortiz-Santana B."/>
            <person name="Ovrebo C."/>
            <person name="Racz N."/>
            <person name="Riley R."/>
            <person name="Savchenko A."/>
            <person name="Shiryaev A."/>
            <person name="Soop K."/>
            <person name="Spirin V."/>
            <person name="Szebenyi C."/>
            <person name="Tomsovsky M."/>
            <person name="Tulloss R.E."/>
            <person name="Uehling J."/>
            <person name="Grigoriev I.V."/>
            <person name="Vagvolgyi C."/>
            <person name="Papp T."/>
            <person name="Martin F.M."/>
            <person name="Miettinen O."/>
            <person name="Hibbett D.S."/>
            <person name="Nagy L.G."/>
        </authorList>
    </citation>
    <scope>NUCLEOTIDE SEQUENCE [LARGE SCALE GENOMIC DNA]</scope>
    <source>
        <strain evidence="6 7">CBS 166.37</strain>
    </source>
</reference>
<dbReference type="GO" id="GO:0006635">
    <property type="term" value="P:fatty acid beta-oxidation"/>
    <property type="evidence" value="ECO:0007669"/>
    <property type="project" value="TreeGrafter"/>
</dbReference>
<dbReference type="OrthoDB" id="422637at2759"/>
<name>A0A5C3M180_9AGAR</name>
<evidence type="ECO:0000259" key="5">
    <source>
        <dbReference type="Pfam" id="PF06472"/>
    </source>
</evidence>
<dbReference type="InterPro" id="IPR027417">
    <property type="entry name" value="P-loop_NTPase"/>
</dbReference>
<dbReference type="GO" id="GO:0042760">
    <property type="term" value="P:very long-chain fatty acid catabolic process"/>
    <property type="evidence" value="ECO:0007669"/>
    <property type="project" value="TreeGrafter"/>
</dbReference>
<dbReference type="STRING" id="68775.A0A5C3M180"/>
<keyword evidence="4" id="KW-0472">Membrane</keyword>
<dbReference type="InterPro" id="IPR050835">
    <property type="entry name" value="ABC_transporter_sub-D"/>
</dbReference>